<gene>
    <name evidence="3" type="ORF">HT99x_00229</name>
    <name evidence="4" type="ORF">HT99x_010935</name>
</gene>
<keyword evidence="2" id="KW-0472">Membrane</keyword>
<feature type="transmembrane region" description="Helical" evidence="2">
    <location>
        <begin position="130"/>
        <end position="162"/>
    </location>
</feature>
<organism evidence="3">
    <name type="scientific">Candidatus Berkiella aquae</name>
    <dbReference type="NCBI Taxonomy" id="295108"/>
    <lineage>
        <taxon>Bacteria</taxon>
        <taxon>Pseudomonadati</taxon>
        <taxon>Pseudomonadota</taxon>
        <taxon>Gammaproteobacteria</taxon>
        <taxon>Candidatus Berkiellales</taxon>
        <taxon>Candidatus Berkiellaceae</taxon>
        <taxon>Candidatus Berkiella</taxon>
    </lineage>
</organism>
<reference evidence="4" key="2">
    <citation type="journal article" date="2016" name="Genome Announc.">
        <title>Draft Genome Sequences of Two Novel Amoeba-Resistant Intranuclear Bacteria, 'Candidatus Berkiella cookevillensis' and 'Candidatus Berkiella aquae'.</title>
        <authorList>
            <person name="Mehari Y.T."/>
            <person name="Arivett B.A."/>
            <person name="Farone A.L."/>
            <person name="Gunderson J.H."/>
            <person name="Farone M.B."/>
        </authorList>
    </citation>
    <scope>NUCLEOTIDE SEQUENCE</scope>
    <source>
        <strain evidence="4">HT99</strain>
    </source>
</reference>
<feature type="region of interest" description="Disordered" evidence="1">
    <location>
        <begin position="329"/>
        <end position="386"/>
    </location>
</feature>
<keyword evidence="5" id="KW-1185">Reference proteome</keyword>
<dbReference type="RefSeq" id="WP_075064879.1">
    <property type="nucleotide sequence ID" value="NZ_LKAJ02000001.1"/>
</dbReference>
<dbReference type="EMBL" id="LKAJ02000001">
    <property type="protein sequence ID" value="MCS5711947.1"/>
    <property type="molecule type" value="Genomic_DNA"/>
</dbReference>
<reference evidence="3" key="1">
    <citation type="submission" date="2015-09" db="EMBL/GenBank/DDBJ databases">
        <title>Draft Genome Sequences of Two Novel Amoeba-resistant Intranuclear Bacteria, Candidatus Berkiella cookevillensis and Candidatus Berkiella aquae.</title>
        <authorList>
            <person name="Mehari Y.T."/>
            <person name="Arivett B.A."/>
            <person name="Farone A.L."/>
            <person name="Gunderson J.H."/>
            <person name="Farone M.B."/>
        </authorList>
    </citation>
    <scope>NUCLEOTIDE SEQUENCE [LARGE SCALE GENOMIC DNA]</scope>
    <source>
        <strain evidence="3">HT99</strain>
    </source>
</reference>
<dbReference type="InterPro" id="IPR036770">
    <property type="entry name" value="Ankyrin_rpt-contain_sf"/>
</dbReference>
<dbReference type="Proteomes" id="UP000051497">
    <property type="component" value="Unassembled WGS sequence"/>
</dbReference>
<dbReference type="SUPFAM" id="SSF48403">
    <property type="entry name" value="Ankyrin repeat"/>
    <property type="match status" value="1"/>
</dbReference>
<evidence type="ECO:0000313" key="3">
    <source>
        <dbReference type="EMBL" id="KRG22690.1"/>
    </source>
</evidence>
<dbReference type="Gene3D" id="1.25.40.20">
    <property type="entry name" value="Ankyrin repeat-containing domain"/>
    <property type="match status" value="1"/>
</dbReference>
<dbReference type="InterPro" id="IPR002110">
    <property type="entry name" value="Ankyrin_rpt"/>
</dbReference>
<accession>A0A0Q9YY43</accession>
<dbReference type="SMART" id="SM00248">
    <property type="entry name" value="ANK"/>
    <property type="match status" value="3"/>
</dbReference>
<comment type="caution">
    <text evidence="3">The sequence shown here is derived from an EMBL/GenBank/DDBJ whole genome shotgun (WGS) entry which is preliminary data.</text>
</comment>
<dbReference type="EMBL" id="LKAJ01000001">
    <property type="protein sequence ID" value="KRG22690.1"/>
    <property type="molecule type" value="Genomic_DNA"/>
</dbReference>
<keyword evidence="2" id="KW-0812">Transmembrane</keyword>
<evidence type="ECO:0000313" key="4">
    <source>
        <dbReference type="EMBL" id="MCS5711947.1"/>
    </source>
</evidence>
<dbReference type="Pfam" id="PF12796">
    <property type="entry name" value="Ank_2"/>
    <property type="match status" value="1"/>
</dbReference>
<evidence type="ECO:0000256" key="1">
    <source>
        <dbReference type="SAM" id="MobiDB-lite"/>
    </source>
</evidence>
<proteinExistence type="predicted"/>
<dbReference type="STRING" id="295108.HT99x_00229"/>
<protein>
    <submittedName>
        <fullName evidence="4">Ankyrin repeat domain-containing protein</fullName>
    </submittedName>
    <submittedName>
        <fullName evidence="3">Ankyrin repeats (3 copies)</fullName>
    </submittedName>
</protein>
<evidence type="ECO:0000313" key="5">
    <source>
        <dbReference type="Proteomes" id="UP000051497"/>
    </source>
</evidence>
<evidence type="ECO:0000256" key="2">
    <source>
        <dbReference type="SAM" id="Phobius"/>
    </source>
</evidence>
<sequence>MPRKSVKNQNSEKKQNQLEILNPLLDAIQKHDLQAVSNLIKAPEFFNQSYKDKAGNTPFHYIGEISDEKLRQQMAKKLIYVGMPFTGTNDKDEGPKCLAEFYAIQAKKRKRFISGSSNFWLIHPRNNANLFLSIFISFGMSILLAPALFLPLMLGLVLQVIIGERALQREEQLVAKHRAAQLEADFINDIKRDKLNVVKLVKYIEQGVNIHNLDSGNQSALEIAAKFGVTNQINLLAPYTKEDLLLAVYTAIGNYKMESLNLLLSKTDDVDFNYHYTPLIVAIRSKRPDMVNVLLHKGAKVSDLVMDTAKLHPNAEITRLLENAQKKAKAKPAAKPIAHKKPTNVVPMFDAKRKAASKTQSKRSATEKPATKAVNQRKQSLRSAKK</sequence>
<name>A0A0Q9YY43_9GAMM</name>
<feature type="compositionally biased region" description="Basic residues" evidence="1">
    <location>
        <begin position="329"/>
        <end position="342"/>
    </location>
</feature>
<keyword evidence="2" id="KW-1133">Transmembrane helix</keyword>
<dbReference type="AlphaFoldDB" id="A0A0Q9YY43"/>
<reference evidence="4" key="3">
    <citation type="submission" date="2021-06" db="EMBL/GenBank/DDBJ databases">
        <title>Genomic Description and Analysis of Intracellular Bacteria, Candidatus Berkiella cookevillensis and Candidatus Berkiella aquae.</title>
        <authorList>
            <person name="Kidane D.T."/>
            <person name="Mehari Y.T."/>
            <person name="Rice F.C."/>
            <person name="Arivett B.A."/>
            <person name="Farone A.L."/>
            <person name="Berk S.G."/>
            <person name="Farone M.B."/>
        </authorList>
    </citation>
    <scope>NUCLEOTIDE SEQUENCE</scope>
    <source>
        <strain evidence="4">HT99</strain>
    </source>
</reference>